<dbReference type="PANTHER" id="PTHR43513:SF3">
    <property type="entry name" value="DIHYDROOROTATE DEHYDROGENASE B (NAD(+)), ELECTRON TRANSFER SUBUNIT-RELATED"/>
    <property type="match status" value="1"/>
</dbReference>
<name>A0A250ILA3_9BACT</name>
<sequence length="1262" mass="139912">MRSLNALPSNDGPTLTLGLPGFGFEDLYRPRGLRRLSEHFDTQLAADEPDLFQLFDAYRKSGGQSLKGAAESELLIRVARHVSTFIARLFGLEADSDRLARALKSELPLFDFKREFITRRVFKKGAQDRPTLAEYPSLDARMRLMLSLAFPEALASDDVERALAESLLTLMDLERLFSGTTGNLAPLTPEQSETLRVKWTGVRAALLSSPEGKDAFGSSLVTQGDDAAELVSVRNLLSLADRWTYARALHPEMKELFHKWPTHRVPKPLVFDQLVALERPDANMPEATQGSEHHLRYRDGFKLTDPRGTQREVMGEVDYCVICHERQKDSCSTGFTAKDPVAEGHTFKKNPLGIPLTGCPLDERISEAHVLKREGNPLASLAMVMVDNPMCPGTGHRICNDCMKACIFQKQEPVNIPMVETAALTDVLGLPWGFEIYGLLTRWNPLNVRRPYALPYVGRNMLVVGMGPAGYTLSHYLLNEGFGVVGIDGLKIEPFPDELVGRHGKALTPIHDWSALTRELDERIQEGFGGVSEYGITVRWDKNFLTLLHLTLERRENLRIYGGVRFGGTLTIDDAWRMGFDHIAIAAGAGKPTIIGMKNNLIRGIRKASDFLMALQLTGAFKRDSLTNLQVRLPAIVIGGGLTGIDTATELMAYYPVQVEKTLDRHDKLVAELGEEAVLARLDAEEKSTYLTFLEHGRAVRSEREAAKAEGRAPDFIRLVRAWGGVSLVYRRGLTESPAYRLNHEEVAKALEEGIRFIERMSPVEALPDEKGAVKAIRFERMVTKDGKLRGSGEFFELPARTVCVAAGTAPNVTYEKEYPGTFELDENREYFKSYELAEGPEGFTLSHVEPVEDIAAKVGFFTSYRQGGHFISYFGDNHPTYAGNVVKAMASAKDGYPEVARLYAKEVAALDFQDELAQARRDEKLAAHFATLDEALLAHVVTVNRLTPTIVEVVVKAPFAAQHFEPGQFYRLQNFERLAPVVDGVPLTMEGLALTGAWVDKEKGLMGTIVLEMGSSSRLCAALKPGEPVALMGPTGAPTEIAHNETVLLVGGGLGNAVLFSIARSLKTAGCKVVYFAGFRHRTDVFKHEEIEAATDQVVWSVDAGDLIETRRPQDSAFRGNVVQAMLAYAKGELSAPPVASFSQVDRIIAIGSDRMMRAVQEARHNVLQPYLKPDHEAIGSINSPMQCMMKEICAQCLQRHVDPKTGKETWVFSCFNQDQRLDEVDFANLNQRLRGNTVLEKMSDLYLAQLLKKVPGLRRV</sequence>
<evidence type="ECO:0000313" key="3">
    <source>
        <dbReference type="Proteomes" id="UP000217289"/>
    </source>
</evidence>
<dbReference type="Pfam" id="PF07992">
    <property type="entry name" value="Pyr_redox_2"/>
    <property type="match status" value="1"/>
</dbReference>
<proteinExistence type="predicted"/>
<keyword evidence="3" id="KW-1185">Reference proteome</keyword>
<dbReference type="SUPFAM" id="SSF63380">
    <property type="entry name" value="Riboflavin synthase domain-like"/>
    <property type="match status" value="1"/>
</dbReference>
<organism evidence="2 3">
    <name type="scientific">Melittangium boletus DSM 14713</name>
    <dbReference type="NCBI Taxonomy" id="1294270"/>
    <lineage>
        <taxon>Bacteria</taxon>
        <taxon>Pseudomonadati</taxon>
        <taxon>Myxococcota</taxon>
        <taxon>Myxococcia</taxon>
        <taxon>Myxococcales</taxon>
        <taxon>Cystobacterineae</taxon>
        <taxon>Archangiaceae</taxon>
        <taxon>Melittangium</taxon>
    </lineage>
</organism>
<dbReference type="InterPro" id="IPR017938">
    <property type="entry name" value="Riboflavin_synthase-like_b-brl"/>
</dbReference>
<protein>
    <submittedName>
        <fullName evidence="2">Glutamate synthase</fullName>
    </submittedName>
</protein>
<dbReference type="PANTHER" id="PTHR43513">
    <property type="entry name" value="DIHYDROOROTATE DEHYDROGENASE B (NAD(+)), ELECTRON TRANSFER SUBUNIT"/>
    <property type="match status" value="1"/>
</dbReference>
<dbReference type="InterPro" id="IPR050353">
    <property type="entry name" value="PyrK_electron_transfer"/>
</dbReference>
<dbReference type="GO" id="GO:0016491">
    <property type="term" value="F:oxidoreductase activity"/>
    <property type="evidence" value="ECO:0007669"/>
    <property type="project" value="InterPro"/>
</dbReference>
<dbReference type="RefSeq" id="WP_095980273.1">
    <property type="nucleotide sequence ID" value="NZ_CP022163.1"/>
</dbReference>
<dbReference type="InterPro" id="IPR017927">
    <property type="entry name" value="FAD-bd_FR_type"/>
</dbReference>
<dbReference type="Gene3D" id="2.40.30.10">
    <property type="entry name" value="Translation factors"/>
    <property type="match status" value="1"/>
</dbReference>
<dbReference type="InterPro" id="IPR009051">
    <property type="entry name" value="Helical_ferredxn"/>
</dbReference>
<dbReference type="SUPFAM" id="SSF52343">
    <property type="entry name" value="Ferredoxin reductase-like, C-terminal NADP-linked domain"/>
    <property type="match status" value="1"/>
</dbReference>
<dbReference type="GO" id="GO:0051536">
    <property type="term" value="F:iron-sulfur cluster binding"/>
    <property type="evidence" value="ECO:0007669"/>
    <property type="project" value="InterPro"/>
</dbReference>
<dbReference type="Gene3D" id="3.40.50.80">
    <property type="entry name" value="Nucleotide-binding domain of ferredoxin-NADP reductase (FNR) module"/>
    <property type="match status" value="1"/>
</dbReference>
<dbReference type="InterPro" id="IPR036188">
    <property type="entry name" value="FAD/NAD-bd_sf"/>
</dbReference>
<dbReference type="OrthoDB" id="9803192at2"/>
<gene>
    <name evidence="2" type="ORF">MEBOL_005497</name>
</gene>
<reference evidence="2 3" key="1">
    <citation type="submission" date="2017-06" db="EMBL/GenBank/DDBJ databases">
        <authorList>
            <person name="Kim H.J."/>
            <person name="Triplett B.A."/>
        </authorList>
    </citation>
    <scope>NUCLEOTIDE SEQUENCE [LARGE SCALE GENOMIC DNA]</scope>
    <source>
        <strain evidence="2 3">DSM 14713</strain>
    </source>
</reference>
<dbReference type="PROSITE" id="PS51384">
    <property type="entry name" value="FAD_FR"/>
    <property type="match status" value="1"/>
</dbReference>
<evidence type="ECO:0000313" key="2">
    <source>
        <dbReference type="EMBL" id="ATB32023.1"/>
    </source>
</evidence>
<accession>A0A250ILA3</accession>
<dbReference type="InterPro" id="IPR023753">
    <property type="entry name" value="FAD/NAD-binding_dom"/>
</dbReference>
<dbReference type="InterPro" id="IPR039261">
    <property type="entry name" value="FNR_nucleotide-bd"/>
</dbReference>
<dbReference type="PRINTS" id="PR00368">
    <property type="entry name" value="FADPNR"/>
</dbReference>
<feature type="domain" description="FAD-binding FR-type" evidence="1">
    <location>
        <begin position="934"/>
        <end position="1042"/>
    </location>
</feature>
<dbReference type="KEGG" id="mbd:MEBOL_005497"/>
<dbReference type="Gene3D" id="3.50.50.60">
    <property type="entry name" value="FAD/NAD(P)-binding domain"/>
    <property type="match status" value="1"/>
</dbReference>
<dbReference type="Gene3D" id="1.10.1060.10">
    <property type="entry name" value="Alpha-helical ferredoxin"/>
    <property type="match status" value="1"/>
</dbReference>
<dbReference type="SUPFAM" id="SSF51971">
    <property type="entry name" value="Nucleotide-binding domain"/>
    <property type="match status" value="1"/>
</dbReference>
<dbReference type="EMBL" id="CP022163">
    <property type="protein sequence ID" value="ATB32023.1"/>
    <property type="molecule type" value="Genomic_DNA"/>
</dbReference>
<evidence type="ECO:0000259" key="1">
    <source>
        <dbReference type="PROSITE" id="PS51384"/>
    </source>
</evidence>
<dbReference type="Proteomes" id="UP000217289">
    <property type="component" value="Chromosome"/>
</dbReference>
<dbReference type="AlphaFoldDB" id="A0A250ILA3"/>
<dbReference type="CDD" id="cd06192">
    <property type="entry name" value="DHOD_e_trans_like"/>
    <property type="match status" value="1"/>
</dbReference>